<protein>
    <recommendedName>
        <fullName evidence="3">Thiamine biosynthesis protein ThiS</fullName>
    </recommendedName>
</protein>
<dbReference type="Proteomes" id="UP000238937">
    <property type="component" value="Unassembled WGS sequence"/>
</dbReference>
<organism evidence="1 2">
    <name type="scientific">Chamaesiphon polymorphus CCALA 037</name>
    <dbReference type="NCBI Taxonomy" id="2107692"/>
    <lineage>
        <taxon>Bacteria</taxon>
        <taxon>Bacillati</taxon>
        <taxon>Cyanobacteriota</taxon>
        <taxon>Cyanophyceae</taxon>
        <taxon>Gomontiellales</taxon>
        <taxon>Chamaesiphonaceae</taxon>
        <taxon>Chamaesiphon</taxon>
    </lineage>
</organism>
<dbReference type="RefSeq" id="WP_106300366.1">
    <property type="nucleotide sequence ID" value="NZ_PVWO01000024.1"/>
</dbReference>
<accession>A0A2T1GLL8</accession>
<reference evidence="1 2" key="1">
    <citation type="submission" date="2018-03" db="EMBL/GenBank/DDBJ databases">
        <title>The ancient ancestry and fast evolution of plastids.</title>
        <authorList>
            <person name="Moore K.R."/>
            <person name="Magnabosco C."/>
            <person name="Momper L."/>
            <person name="Gold D.A."/>
            <person name="Bosak T."/>
            <person name="Fournier G.P."/>
        </authorList>
    </citation>
    <scope>NUCLEOTIDE SEQUENCE [LARGE SCALE GENOMIC DNA]</scope>
    <source>
        <strain evidence="1 2">CCALA 037</strain>
    </source>
</reference>
<name>A0A2T1GLL8_9CYAN</name>
<keyword evidence="2" id="KW-1185">Reference proteome</keyword>
<dbReference type="AlphaFoldDB" id="A0A2T1GLL8"/>
<evidence type="ECO:0000313" key="1">
    <source>
        <dbReference type="EMBL" id="PSB58769.1"/>
    </source>
</evidence>
<evidence type="ECO:0008006" key="3">
    <source>
        <dbReference type="Google" id="ProtNLM"/>
    </source>
</evidence>
<dbReference type="EMBL" id="PVWO01000024">
    <property type="protein sequence ID" value="PSB58769.1"/>
    <property type="molecule type" value="Genomic_DNA"/>
</dbReference>
<proteinExistence type="predicted"/>
<comment type="caution">
    <text evidence="1">The sequence shown here is derived from an EMBL/GenBank/DDBJ whole genome shotgun (WGS) entry which is preliminary data.</text>
</comment>
<sequence length="65" mass="7021">MRAIVNGKLVDLPNGATVEDLRSKLPEIGNDDVMEEGFGGTKPLKNNESLKEGSKVWTVPKIVKG</sequence>
<evidence type="ECO:0000313" key="2">
    <source>
        <dbReference type="Proteomes" id="UP000238937"/>
    </source>
</evidence>
<gene>
    <name evidence="1" type="ORF">C7B77_03495</name>
</gene>
<dbReference type="OrthoDB" id="515987at2"/>